<evidence type="ECO:0000256" key="2">
    <source>
        <dbReference type="SAM" id="Phobius"/>
    </source>
</evidence>
<evidence type="ECO:0000313" key="5">
    <source>
        <dbReference type="Proteomes" id="UP000230161"/>
    </source>
</evidence>
<keyword evidence="2" id="KW-0812">Transmembrane</keyword>
<feature type="transmembrane region" description="Helical" evidence="2">
    <location>
        <begin position="29"/>
        <end position="52"/>
    </location>
</feature>
<dbReference type="CDD" id="cd13399">
    <property type="entry name" value="Slt35-like"/>
    <property type="match status" value="1"/>
</dbReference>
<dbReference type="AlphaFoldDB" id="A0A2M9BCJ5"/>
<protein>
    <submittedName>
        <fullName evidence="4">Transglycosylase protein with SLT domain</fullName>
    </submittedName>
</protein>
<dbReference type="SUPFAM" id="SSF53955">
    <property type="entry name" value="Lysozyme-like"/>
    <property type="match status" value="1"/>
</dbReference>
<dbReference type="PANTHER" id="PTHR30163:SF8">
    <property type="entry name" value="LYTIC MUREIN TRANSGLYCOSYLASE"/>
    <property type="match status" value="1"/>
</dbReference>
<feature type="region of interest" description="Disordered" evidence="1">
    <location>
        <begin position="56"/>
        <end position="87"/>
    </location>
</feature>
<proteinExistence type="predicted"/>
<dbReference type="EMBL" id="PGFB01000005">
    <property type="protein sequence ID" value="PJJ55679.1"/>
    <property type="molecule type" value="Genomic_DNA"/>
</dbReference>
<dbReference type="PANTHER" id="PTHR30163">
    <property type="entry name" value="MEMBRANE-BOUND LYTIC MUREIN TRANSGLYCOSYLASE B"/>
    <property type="match status" value="1"/>
</dbReference>
<keyword evidence="5" id="KW-1185">Reference proteome</keyword>
<dbReference type="RefSeq" id="WP_245861758.1">
    <property type="nucleotide sequence ID" value="NZ_PGFB01000005.1"/>
</dbReference>
<evidence type="ECO:0000259" key="3">
    <source>
        <dbReference type="Pfam" id="PF13406"/>
    </source>
</evidence>
<dbReference type="GO" id="GO:0008933">
    <property type="term" value="F:peptidoglycan lytic transglycosylase activity"/>
    <property type="evidence" value="ECO:0007669"/>
    <property type="project" value="TreeGrafter"/>
</dbReference>
<evidence type="ECO:0000256" key="1">
    <source>
        <dbReference type="SAM" id="MobiDB-lite"/>
    </source>
</evidence>
<dbReference type="Pfam" id="PF13406">
    <property type="entry name" value="SLT_2"/>
    <property type="match status" value="1"/>
</dbReference>
<dbReference type="GO" id="GO:0009253">
    <property type="term" value="P:peptidoglycan catabolic process"/>
    <property type="evidence" value="ECO:0007669"/>
    <property type="project" value="TreeGrafter"/>
</dbReference>
<feature type="domain" description="Transglycosylase SLT" evidence="3">
    <location>
        <begin position="192"/>
        <end position="236"/>
    </location>
</feature>
<dbReference type="InterPro" id="IPR031304">
    <property type="entry name" value="SLT_2"/>
</dbReference>
<keyword evidence="2" id="KW-0472">Membrane</keyword>
<dbReference type="Proteomes" id="UP000230161">
    <property type="component" value="Unassembled WGS sequence"/>
</dbReference>
<evidence type="ECO:0000313" key="4">
    <source>
        <dbReference type="EMBL" id="PJJ55679.1"/>
    </source>
</evidence>
<dbReference type="InterPro" id="IPR023346">
    <property type="entry name" value="Lysozyme-like_dom_sf"/>
</dbReference>
<comment type="caution">
    <text evidence="4">The sequence shown here is derived from an EMBL/GenBank/DDBJ whole genome shotgun (WGS) entry which is preliminary data.</text>
</comment>
<gene>
    <name evidence="4" type="ORF">CLV54_3029</name>
</gene>
<reference evidence="4 5" key="1">
    <citation type="submission" date="2017-11" db="EMBL/GenBank/DDBJ databases">
        <title>Genomic Encyclopedia of Archaeal and Bacterial Type Strains, Phase II (KMG-II): From Individual Species to Whole Genera.</title>
        <authorList>
            <person name="Goeker M."/>
        </authorList>
    </citation>
    <scope>NUCLEOTIDE SEQUENCE [LARGE SCALE GENOMIC DNA]</scope>
    <source>
        <strain evidence="4 5">DSM 25625</strain>
    </source>
</reference>
<name>A0A2M9BCJ5_9MICO</name>
<sequence>MSDPGFYELLADLGEDGNSRPPSSRSSRVLAVVLTVLALSGAACIVMATMAAGSTTATDRVPTAAEETTALDTPRPDASGSAAPQTEAALASPTWIASVARRTGIPARAMSAYAGAVLLLARESPACGLSWNALAAIGEVESHHGSIDGARIHADGRAEPEIIGIALSGGEVGTVPDTDGGVVDGDPRWDRAVGPMQFIPSTWASWGIDGDGDGRADPHDIDDAAVSAARYLCAMGGDLSDADGWRSALTAYNDSAEYAVEVTDTANRYVARAGAASDRR</sequence>
<accession>A0A2M9BCJ5</accession>
<dbReference type="Gene3D" id="1.10.530.10">
    <property type="match status" value="1"/>
</dbReference>
<dbReference type="InterPro" id="IPR043426">
    <property type="entry name" value="MltB-like"/>
</dbReference>
<organism evidence="4 5">
    <name type="scientific">Compostimonas suwonensis</name>
    <dbReference type="NCBI Taxonomy" id="1048394"/>
    <lineage>
        <taxon>Bacteria</taxon>
        <taxon>Bacillati</taxon>
        <taxon>Actinomycetota</taxon>
        <taxon>Actinomycetes</taxon>
        <taxon>Micrococcales</taxon>
        <taxon>Microbacteriaceae</taxon>
        <taxon>Compostimonas</taxon>
    </lineage>
</organism>
<keyword evidence="2" id="KW-1133">Transmembrane helix</keyword>